<evidence type="ECO:0000313" key="15">
    <source>
        <dbReference type="Proteomes" id="UP001365542"/>
    </source>
</evidence>
<dbReference type="EMBL" id="JAVHJO010000007">
    <property type="protein sequence ID" value="KAK6538481.1"/>
    <property type="molecule type" value="Genomic_DNA"/>
</dbReference>
<dbReference type="GO" id="GO:0006826">
    <property type="term" value="P:iron ion transport"/>
    <property type="evidence" value="ECO:0007669"/>
    <property type="project" value="TreeGrafter"/>
</dbReference>
<comment type="caution">
    <text evidence="14">The sequence shown here is derived from an EMBL/GenBank/DDBJ whole genome shotgun (WGS) entry which is preliminary data.</text>
</comment>
<keyword evidence="10" id="KW-0325">Glycoprotein</keyword>
<evidence type="ECO:0000256" key="8">
    <source>
        <dbReference type="ARBA" id="ARBA00023065"/>
    </source>
</evidence>
<evidence type="ECO:0000256" key="11">
    <source>
        <dbReference type="SAM" id="MobiDB-lite"/>
    </source>
</evidence>
<dbReference type="Gene3D" id="3.40.50.80">
    <property type="entry name" value="Nucleotide-binding domain of ferredoxin-NADP reductase (FNR) module"/>
    <property type="match status" value="1"/>
</dbReference>
<feature type="domain" description="FAD-binding FR-type" evidence="13">
    <location>
        <begin position="301"/>
        <end position="430"/>
    </location>
</feature>
<feature type="transmembrane region" description="Helical" evidence="12">
    <location>
        <begin position="20"/>
        <end position="38"/>
    </location>
</feature>
<dbReference type="InterPro" id="IPR051410">
    <property type="entry name" value="Ferric/Cupric_Reductase"/>
</dbReference>
<feature type="compositionally biased region" description="Low complexity" evidence="11">
    <location>
        <begin position="604"/>
        <end position="614"/>
    </location>
</feature>
<dbReference type="GO" id="GO:0000293">
    <property type="term" value="F:ferric-chelate reductase activity"/>
    <property type="evidence" value="ECO:0007669"/>
    <property type="project" value="UniProtKB-ARBA"/>
</dbReference>
<dbReference type="InterPro" id="IPR013121">
    <property type="entry name" value="Fe_red_NAD-bd_6"/>
</dbReference>
<dbReference type="Pfam" id="PF08030">
    <property type="entry name" value="NAD_binding_6"/>
    <property type="match status" value="1"/>
</dbReference>
<feature type="transmembrane region" description="Helical" evidence="12">
    <location>
        <begin position="212"/>
        <end position="232"/>
    </location>
</feature>
<sequence length="714" mass="79699">MPSNMGDNMFTPTNQAIARKYWIVVGVVIAFLTVVNIVDRILTRLRIRAAANNHPHPTRVKSSIGQMWATATALLREVALPSVRSFTSKNSLLAMFTPLPLGRSLVVFLYMIMIILMLSINVYTSGYWYYEKIAYRAAWVTVTQIPFVLLISGRISLFSLLTNIASERINWLHRWVGRTILCSVLVHMSLFWREWYLSDFVQTELEIMPMVIYGFAGFGVLGWIMLTSLAPIRWFTYELFYINHLASVGALLWCLYMHVPTYAVYNVYLGIAFIAFDRLLRAALFVYNNINFSQTTTSESKSKYSLRFGHTAEINVLDRKEHLTRVIIKDVKMKWRAGQHIYLSIPSLRPFESHPFSISNVYESPELLSKDYKELGNNTIPHTGGRDLQLLISSRAGFSKQLHRKCAPIDNAPVILKAFVDGPYGSPPVWNSFETVVLIATSTGITFTLPIIEEIAANPACVRRLHFHWTVRHVSDLKLLTKRLARLGNKAKSKGVDVFINIAVTCGTMKKSDKFVVESIDDGDSARSGDSKGSGEQLLLKEKEALVSEDEITPVENLSPSCCAGKPAPVQATQPSCCAGKSSEIKEELQQSTPETRQTHTRSSSHSSNTSSSFSDDEPGQCCCAAGKNNSCCENVCTCGFSSNDIEFSCGRPSIDKMILPPIEAAEGESVVACCSNRRLMDDVRNYVGKVCDERAVHKGSGAQGILCWTEGFY</sequence>
<evidence type="ECO:0000256" key="7">
    <source>
        <dbReference type="ARBA" id="ARBA00023002"/>
    </source>
</evidence>
<dbReference type="InterPro" id="IPR013130">
    <property type="entry name" value="Fe3_Rdtase_TM_dom"/>
</dbReference>
<keyword evidence="6 12" id="KW-1133">Transmembrane helix</keyword>
<comment type="subcellular location">
    <subcellularLocation>
        <location evidence="1">Membrane</location>
        <topology evidence="1">Multi-pass membrane protein</topology>
    </subcellularLocation>
</comment>
<evidence type="ECO:0000256" key="10">
    <source>
        <dbReference type="ARBA" id="ARBA00023180"/>
    </source>
</evidence>
<evidence type="ECO:0000256" key="4">
    <source>
        <dbReference type="ARBA" id="ARBA00022692"/>
    </source>
</evidence>
<keyword evidence="9 12" id="KW-0472">Membrane</keyword>
<organism evidence="14 15">
    <name type="scientific">Orbilia ellipsospora</name>
    <dbReference type="NCBI Taxonomy" id="2528407"/>
    <lineage>
        <taxon>Eukaryota</taxon>
        <taxon>Fungi</taxon>
        <taxon>Dikarya</taxon>
        <taxon>Ascomycota</taxon>
        <taxon>Pezizomycotina</taxon>
        <taxon>Orbiliomycetes</taxon>
        <taxon>Orbiliales</taxon>
        <taxon>Orbiliaceae</taxon>
        <taxon>Orbilia</taxon>
    </lineage>
</organism>
<reference evidence="14 15" key="1">
    <citation type="submission" date="2019-10" db="EMBL/GenBank/DDBJ databases">
        <authorList>
            <person name="Palmer J.M."/>
        </authorList>
    </citation>
    <scope>NUCLEOTIDE SEQUENCE [LARGE SCALE GENOMIC DNA]</scope>
    <source>
        <strain evidence="14 15">TWF694</strain>
    </source>
</reference>
<dbReference type="SFLD" id="SFLDG01168">
    <property type="entry name" value="Ferric_reductase_subgroup_(FRE"/>
    <property type="match status" value="1"/>
</dbReference>
<evidence type="ECO:0000256" key="5">
    <source>
        <dbReference type="ARBA" id="ARBA00022982"/>
    </source>
</evidence>
<comment type="similarity">
    <text evidence="2">Belongs to the ferric reductase (FRE) family.</text>
</comment>
<evidence type="ECO:0000256" key="1">
    <source>
        <dbReference type="ARBA" id="ARBA00004141"/>
    </source>
</evidence>
<keyword evidence="15" id="KW-1185">Reference proteome</keyword>
<dbReference type="GO" id="GO:0005886">
    <property type="term" value="C:plasma membrane"/>
    <property type="evidence" value="ECO:0007669"/>
    <property type="project" value="TreeGrafter"/>
</dbReference>
<dbReference type="CDD" id="cd06186">
    <property type="entry name" value="NOX_Duox_like_FAD_NADP"/>
    <property type="match status" value="1"/>
</dbReference>
<feature type="transmembrane region" description="Helical" evidence="12">
    <location>
        <begin position="175"/>
        <end position="192"/>
    </location>
</feature>
<dbReference type="Pfam" id="PF01794">
    <property type="entry name" value="Ferric_reduct"/>
    <property type="match status" value="1"/>
</dbReference>
<evidence type="ECO:0000256" key="6">
    <source>
        <dbReference type="ARBA" id="ARBA00022989"/>
    </source>
</evidence>
<evidence type="ECO:0000256" key="12">
    <source>
        <dbReference type="SAM" id="Phobius"/>
    </source>
</evidence>
<dbReference type="InterPro" id="IPR013112">
    <property type="entry name" value="FAD-bd_8"/>
</dbReference>
<evidence type="ECO:0000256" key="2">
    <source>
        <dbReference type="ARBA" id="ARBA00006278"/>
    </source>
</evidence>
<dbReference type="PROSITE" id="PS51384">
    <property type="entry name" value="FAD_FR"/>
    <property type="match status" value="1"/>
</dbReference>
<keyword evidence="4 12" id="KW-0812">Transmembrane</keyword>
<dbReference type="SUPFAM" id="SSF52343">
    <property type="entry name" value="Ferredoxin reductase-like, C-terminal NADP-linked domain"/>
    <property type="match status" value="1"/>
</dbReference>
<proteinExistence type="inferred from homology"/>
<evidence type="ECO:0000256" key="3">
    <source>
        <dbReference type="ARBA" id="ARBA00022448"/>
    </source>
</evidence>
<gene>
    <name evidence="14" type="ORF">TWF694_010064</name>
</gene>
<evidence type="ECO:0000259" key="13">
    <source>
        <dbReference type="PROSITE" id="PS51384"/>
    </source>
</evidence>
<dbReference type="Proteomes" id="UP001365542">
    <property type="component" value="Unassembled WGS sequence"/>
</dbReference>
<dbReference type="InterPro" id="IPR017927">
    <property type="entry name" value="FAD-bd_FR_type"/>
</dbReference>
<feature type="transmembrane region" description="Helical" evidence="12">
    <location>
        <begin position="142"/>
        <end position="163"/>
    </location>
</feature>
<keyword evidence="3" id="KW-0813">Transport</keyword>
<dbReference type="SFLD" id="SFLDS00052">
    <property type="entry name" value="Ferric_Reductase_Domain"/>
    <property type="match status" value="1"/>
</dbReference>
<dbReference type="GO" id="GO:0015677">
    <property type="term" value="P:copper ion import"/>
    <property type="evidence" value="ECO:0007669"/>
    <property type="project" value="TreeGrafter"/>
</dbReference>
<dbReference type="AlphaFoldDB" id="A0AAV9XA26"/>
<feature type="region of interest" description="Disordered" evidence="11">
    <location>
        <begin position="588"/>
        <end position="616"/>
    </location>
</feature>
<dbReference type="PANTHER" id="PTHR32361:SF9">
    <property type="entry name" value="FERRIC REDUCTASE TRANSMEMBRANE COMPONENT 3-RELATED"/>
    <property type="match status" value="1"/>
</dbReference>
<evidence type="ECO:0000313" key="14">
    <source>
        <dbReference type="EMBL" id="KAK6538481.1"/>
    </source>
</evidence>
<evidence type="ECO:0000256" key="9">
    <source>
        <dbReference type="ARBA" id="ARBA00023136"/>
    </source>
</evidence>
<protein>
    <recommendedName>
        <fullName evidence="13">FAD-binding FR-type domain-containing protein</fullName>
    </recommendedName>
</protein>
<keyword evidence="7" id="KW-0560">Oxidoreductase</keyword>
<feature type="transmembrane region" description="Helical" evidence="12">
    <location>
        <begin position="105"/>
        <end position="130"/>
    </location>
</feature>
<dbReference type="Pfam" id="PF08022">
    <property type="entry name" value="FAD_binding_8"/>
    <property type="match status" value="1"/>
</dbReference>
<keyword evidence="8" id="KW-0406">Ion transport</keyword>
<dbReference type="PANTHER" id="PTHR32361">
    <property type="entry name" value="FERRIC/CUPRIC REDUCTASE TRANSMEMBRANE COMPONENT"/>
    <property type="match status" value="1"/>
</dbReference>
<dbReference type="InterPro" id="IPR039261">
    <property type="entry name" value="FNR_nucleotide-bd"/>
</dbReference>
<keyword evidence="5" id="KW-0249">Electron transport</keyword>
<name>A0AAV9XA26_9PEZI</name>
<dbReference type="GO" id="GO:0006879">
    <property type="term" value="P:intracellular iron ion homeostasis"/>
    <property type="evidence" value="ECO:0007669"/>
    <property type="project" value="TreeGrafter"/>
</dbReference>
<accession>A0AAV9XA26</accession>